<name>A0A1C6SG54_9ACTN</name>
<dbReference type="Proteomes" id="UP000199413">
    <property type="component" value="Unassembled WGS sequence"/>
</dbReference>
<feature type="compositionally biased region" description="Basic and acidic residues" evidence="1">
    <location>
        <begin position="48"/>
        <end position="64"/>
    </location>
</feature>
<sequence>MTVRVVADRRRGRVLHVVGKSDGARRGEQPGRFSPTRQWRGPSGPPGRTDDRRWETDVRGWTDG</sequence>
<protein>
    <submittedName>
        <fullName evidence="2">Uncharacterized protein</fullName>
    </submittedName>
</protein>
<dbReference type="EMBL" id="FMHV01000002">
    <property type="protein sequence ID" value="SCL28421.1"/>
    <property type="molecule type" value="Genomic_DNA"/>
</dbReference>
<dbReference type="STRING" id="568872.GA0070624_3690"/>
<reference evidence="3" key="1">
    <citation type="submission" date="2016-06" db="EMBL/GenBank/DDBJ databases">
        <authorList>
            <person name="Varghese N."/>
            <person name="Submissions Spin"/>
        </authorList>
    </citation>
    <scope>NUCLEOTIDE SEQUENCE [LARGE SCALE GENOMIC DNA]</scope>
    <source>
        <strain evidence="3">DSM 45431</strain>
    </source>
</reference>
<evidence type="ECO:0000313" key="2">
    <source>
        <dbReference type="EMBL" id="SCL28421.1"/>
    </source>
</evidence>
<gene>
    <name evidence="2" type="ORF">GA0070624_3690</name>
</gene>
<dbReference type="OrthoDB" id="3402613at2"/>
<dbReference type="AlphaFoldDB" id="A0A1C6SG54"/>
<evidence type="ECO:0000313" key="3">
    <source>
        <dbReference type="Proteomes" id="UP000199413"/>
    </source>
</evidence>
<accession>A0A1C6SG54</accession>
<evidence type="ECO:0000256" key="1">
    <source>
        <dbReference type="SAM" id="MobiDB-lite"/>
    </source>
</evidence>
<feature type="region of interest" description="Disordered" evidence="1">
    <location>
        <begin position="19"/>
        <end position="64"/>
    </location>
</feature>
<keyword evidence="3" id="KW-1185">Reference proteome</keyword>
<organism evidence="2 3">
    <name type="scientific">Micromonospora rhizosphaerae</name>
    <dbReference type="NCBI Taxonomy" id="568872"/>
    <lineage>
        <taxon>Bacteria</taxon>
        <taxon>Bacillati</taxon>
        <taxon>Actinomycetota</taxon>
        <taxon>Actinomycetes</taxon>
        <taxon>Micromonosporales</taxon>
        <taxon>Micromonosporaceae</taxon>
        <taxon>Micromonospora</taxon>
    </lineage>
</organism>
<proteinExistence type="predicted"/>